<dbReference type="EnsemblMetazoa" id="AFAF019398-RA">
    <property type="protein sequence ID" value="AFAF019398-PA"/>
    <property type="gene ID" value="AFAF019398"/>
</dbReference>
<dbReference type="EMBL" id="AXCN02000233">
    <property type="status" value="NOT_ANNOTATED_CDS"/>
    <property type="molecule type" value="Genomic_DNA"/>
</dbReference>
<evidence type="ECO:0000256" key="6">
    <source>
        <dbReference type="ARBA" id="ARBA00022692"/>
    </source>
</evidence>
<evidence type="ECO:0000256" key="1">
    <source>
        <dbReference type="ARBA" id="ARBA00004123"/>
    </source>
</evidence>
<dbReference type="Gene3D" id="1.25.10.10">
    <property type="entry name" value="Leucine-rich Repeat Variant"/>
    <property type="match status" value="2"/>
</dbReference>
<dbReference type="Gene3D" id="1.10.3730.20">
    <property type="match status" value="1"/>
</dbReference>
<feature type="domain" description="MMS19 C-terminal" evidence="13">
    <location>
        <begin position="938"/>
        <end position="1276"/>
    </location>
</feature>
<keyword evidence="16" id="KW-1185">Reference proteome</keyword>
<dbReference type="GO" id="GO:0097361">
    <property type="term" value="C:cytosolic [4Fe-4S] assembly targeting complex"/>
    <property type="evidence" value="ECO:0007669"/>
    <property type="project" value="UniProtKB-UniRule"/>
</dbReference>
<keyword evidence="6 12" id="KW-0812">Transmembrane</keyword>
<evidence type="ECO:0000259" key="14">
    <source>
        <dbReference type="Pfam" id="PF14500"/>
    </source>
</evidence>
<dbReference type="InterPro" id="IPR007271">
    <property type="entry name" value="Nuc_sug_transpt"/>
</dbReference>
<keyword evidence="7" id="KW-0677">Repeat</keyword>
<evidence type="ECO:0000313" key="16">
    <source>
        <dbReference type="Proteomes" id="UP000075886"/>
    </source>
</evidence>
<keyword evidence="10 11" id="KW-0539">Nucleus</keyword>
<evidence type="ECO:0000256" key="4">
    <source>
        <dbReference type="ARBA" id="ARBA00009976"/>
    </source>
</evidence>
<accession>A0A182QYF7</accession>
<evidence type="ECO:0000256" key="12">
    <source>
        <dbReference type="SAM" id="Phobius"/>
    </source>
</evidence>
<keyword evidence="11" id="KW-0963">Cytoplasm</keyword>
<organism evidence="15 16">
    <name type="scientific">Anopheles farauti</name>
    <dbReference type="NCBI Taxonomy" id="69004"/>
    <lineage>
        <taxon>Eukaryota</taxon>
        <taxon>Metazoa</taxon>
        <taxon>Ecdysozoa</taxon>
        <taxon>Arthropoda</taxon>
        <taxon>Hexapoda</taxon>
        <taxon>Insecta</taxon>
        <taxon>Pterygota</taxon>
        <taxon>Neoptera</taxon>
        <taxon>Endopterygota</taxon>
        <taxon>Diptera</taxon>
        <taxon>Nematocera</taxon>
        <taxon>Culicoidea</taxon>
        <taxon>Culicidae</taxon>
        <taxon>Anophelinae</taxon>
        <taxon>Anopheles</taxon>
    </lineage>
</organism>
<feature type="transmembrane region" description="Helical" evidence="12">
    <location>
        <begin position="241"/>
        <end position="265"/>
    </location>
</feature>
<dbReference type="GO" id="GO:0005819">
    <property type="term" value="C:spindle"/>
    <property type="evidence" value="ECO:0007669"/>
    <property type="project" value="UniProtKB-SubCell"/>
</dbReference>
<dbReference type="GO" id="GO:0051604">
    <property type="term" value="P:protein maturation"/>
    <property type="evidence" value="ECO:0007669"/>
    <property type="project" value="UniProtKB-UniRule"/>
</dbReference>
<feature type="transmembrane region" description="Helical" evidence="12">
    <location>
        <begin position="294"/>
        <end position="315"/>
    </location>
</feature>
<name>A0A182QYF7_9DIPT</name>
<keyword evidence="9 12" id="KW-0472">Membrane</keyword>
<feature type="domain" description="MMS19 N-terminal" evidence="14">
    <location>
        <begin position="408"/>
        <end position="668"/>
    </location>
</feature>
<dbReference type="FunFam" id="1.25.10.10:FF:000916">
    <property type="entry name" value="AGAP003548-PA"/>
    <property type="match status" value="1"/>
</dbReference>
<dbReference type="Pfam" id="PF14500">
    <property type="entry name" value="MMS19_N"/>
    <property type="match status" value="1"/>
</dbReference>
<dbReference type="PANTHER" id="PTHR12891:SF0">
    <property type="entry name" value="MMS19 NUCLEOTIDE EXCISION REPAIR PROTEIN HOMOLOG"/>
    <property type="match status" value="1"/>
</dbReference>
<dbReference type="GO" id="GO:0016226">
    <property type="term" value="P:iron-sulfur cluster assembly"/>
    <property type="evidence" value="ECO:0007669"/>
    <property type="project" value="UniProtKB-UniRule"/>
</dbReference>
<evidence type="ECO:0000256" key="5">
    <source>
        <dbReference type="ARBA" id="ARBA00022597"/>
    </source>
</evidence>
<evidence type="ECO:0000256" key="3">
    <source>
        <dbReference type="ARBA" id="ARBA00009340"/>
    </source>
</evidence>
<dbReference type="InterPro" id="IPR029240">
    <property type="entry name" value="MMS19_N"/>
</dbReference>
<evidence type="ECO:0000256" key="2">
    <source>
        <dbReference type="ARBA" id="ARBA00004141"/>
    </source>
</evidence>
<comment type="subcellular location">
    <subcellularLocation>
        <location evidence="11">Cytoplasm</location>
        <location evidence="11">Cytoskeleton</location>
        <location evidence="11">Spindle</location>
    </subcellularLocation>
    <subcellularLocation>
        <location evidence="2">Membrane</location>
        <topology evidence="2">Multi-pass membrane protein</topology>
    </subcellularLocation>
    <subcellularLocation>
        <location evidence="1 11">Nucleus</location>
    </subcellularLocation>
</comment>
<keyword evidence="5" id="KW-0762">Sugar transport</keyword>
<keyword evidence="8 12" id="KW-1133">Transmembrane helix</keyword>
<keyword evidence="11" id="KW-0234">DNA repair</keyword>
<comment type="similarity">
    <text evidence="4">Belongs to the nucleotide-sugar transporter family. SLC35A subfamily.</text>
</comment>
<feature type="transmembrane region" description="Helical" evidence="12">
    <location>
        <begin position="91"/>
        <end position="112"/>
    </location>
</feature>
<dbReference type="GO" id="GO:0000139">
    <property type="term" value="C:Golgi membrane"/>
    <property type="evidence" value="ECO:0007669"/>
    <property type="project" value="InterPro"/>
</dbReference>
<dbReference type="GO" id="GO:0015165">
    <property type="term" value="F:pyrimidine nucleotide-sugar transmembrane transporter activity"/>
    <property type="evidence" value="ECO:0007669"/>
    <property type="project" value="InterPro"/>
</dbReference>
<dbReference type="Pfam" id="PF12460">
    <property type="entry name" value="MMS19_C"/>
    <property type="match status" value="1"/>
</dbReference>
<keyword evidence="11" id="KW-0206">Cytoskeleton</keyword>
<dbReference type="InterPro" id="IPR039920">
    <property type="entry name" value="MMS19"/>
</dbReference>
<dbReference type="InterPro" id="IPR016024">
    <property type="entry name" value="ARM-type_fold"/>
</dbReference>
<keyword evidence="5" id="KW-0813">Transport</keyword>
<feature type="transmembrane region" description="Helical" evidence="12">
    <location>
        <begin position="150"/>
        <end position="170"/>
    </location>
</feature>
<comment type="similarity">
    <text evidence="3 11">Belongs to the MET18/MMS19 family.</text>
</comment>
<evidence type="ECO:0000259" key="13">
    <source>
        <dbReference type="Pfam" id="PF12460"/>
    </source>
</evidence>
<dbReference type="Proteomes" id="UP000075886">
    <property type="component" value="Unassembled WGS sequence"/>
</dbReference>
<comment type="function">
    <text evidence="11">Key component of the cytosolic iron-sulfur protein assembly (CIA) complex, a multiprotein complex that mediates the incorporation of iron-sulfur cluster into apoproteins specifically involved in DNA metabolism and genomic integrity. In the CIA complex, MMS19 acts as an adapter between early-acting CIA components and a subset of cellular target iron-sulfur proteins.</text>
</comment>
<proteinExistence type="inferred from homology"/>
<dbReference type="VEuPathDB" id="VectorBase:AFAF019398"/>
<feature type="transmembrane region" description="Helical" evidence="12">
    <location>
        <begin position="352"/>
        <end position="373"/>
    </location>
</feature>
<keyword evidence="11" id="KW-0227">DNA damage</keyword>
<protein>
    <recommendedName>
        <fullName evidence="11">MMS19 nucleotide excision repair protein</fullName>
    </recommendedName>
</protein>
<sequence>MAWSQKQFLFALTMVATGSINTLSTKWADNIESEGSDGQVRRFVHPFVQACAMFLGEFLCLLAFKAVYYHLRRKNNGAEDRHDLVQGNREFSPFILFVPAMCDMLATSIMYVGLNLTYPSSFQLLRGSVIIFVAILSVAFLNRTLVKREWFGIAFIMLGLVVVGLSDVVSNDNTGSQYTRNNVITGDLLIILAQIITAVQMVYEEYYVTALNIPALQAVGWEGTYLCATLLGGNEKSVANIIFFFIFAGFFGFSVLGSLLLPMYFIHVMYPFNSNAHGVLEDLPDALAQMMNNYQLIIAICGMIVSIAFFNFAGISVTKEISATTRMVLDSVRTLVVWVVSLLLVWQKFHYLQLIGFAGLLFGMCLYNDILILQTYRRVRVALLLRIGRSSTDRMNIAAGKLNIAEFVEELGPALTNSDAAVRAKGTSLLSNVLKDLPPDSLNVEQVDLLCAFYIDRSLDHNSVTPMVLVGIEALTHMTNFPDGAAVRMLRALFERVPCQSQKKPERTLYFHTILTLSVRKTEELKQWGADFVYGVIGAMEGERDPRNLLYLFENMPNFLRTYPMYHLAEEMFETFACYFPIDFHPNPNDPVAITREGLADHLANCLCATPELAEFAVPLLLEKLDSSLIVAKLDSLTLLRRCLELLAVEKIQEHHTELWSALKREVFPIGTTSATEKELLDASFETVQAMVKNASANETMTKSLLDQILLSVMGSLSDANSKQFESSLRVELSCARASEYSTVYVIEKVVPMLLAQLNVEGHIDTRLANTLVDGLQRLFTVCAYWYCLDKLDGTLVGQVQKKFIEILLQEPDSSEQKRLALLALAVVPEMVTSENRYVVYSTIVKILLNATDKSPSTIDAVQQCLYAFAIRNQQEVKMVVLEKLFSHDYGASEPALAQLVFNTLGKLILYHGYMDKMVNFFLAKIFDSADEKLAIVAMETLTDVVENGNWGELARGELYVQYKLVDRFFDHVDDQLSSEYLHAMAQLIGAVVKLLPVDDQKDLILKRLPALQLQKRADLYLASGLLGYLDQTVPLVDHFENLVTDLSKLALESDDERVREVCNRLLCSLFNRMPDDEHHRGVLKRLLKLLREELKKHNHQAVVILSWIGKGLIARGHAEAGEVIDDIAELLDHPTLGHMAALAFEILSLEFPQLHLPLLRNLFKQKLFVWVMNKLEKRLEQYAGTHLKALAFVFAATPHVVLKMNLAKVGPVLLKCLAQDDDKTVVEALTIVLRFTREQAPFVQEHLQTLVPLLLKLTVRSSSMKIRIGALECMLYVCKYPTFLLLPLKQSVLVALQKPLDDPKRLVRNAAVAARLQWFVVGSTEEAKNEK</sequence>
<feature type="transmembrane region" description="Helical" evidence="12">
    <location>
        <begin position="124"/>
        <end position="141"/>
    </location>
</feature>
<dbReference type="InterPro" id="IPR011989">
    <property type="entry name" value="ARM-like"/>
</dbReference>
<reference evidence="16" key="1">
    <citation type="submission" date="2014-01" db="EMBL/GenBank/DDBJ databases">
        <title>The Genome Sequence of Anopheles farauti FAR1 (V2).</title>
        <authorList>
            <consortium name="The Broad Institute Genomics Platform"/>
            <person name="Neafsey D.E."/>
            <person name="Besansky N."/>
            <person name="Howell P."/>
            <person name="Walton C."/>
            <person name="Young S.K."/>
            <person name="Zeng Q."/>
            <person name="Gargeya S."/>
            <person name="Fitzgerald M."/>
            <person name="Haas B."/>
            <person name="Abouelleil A."/>
            <person name="Allen A.W."/>
            <person name="Alvarado L."/>
            <person name="Arachchi H.M."/>
            <person name="Berlin A.M."/>
            <person name="Chapman S.B."/>
            <person name="Gainer-Dewar J."/>
            <person name="Goldberg J."/>
            <person name="Griggs A."/>
            <person name="Gujja S."/>
            <person name="Hansen M."/>
            <person name="Howarth C."/>
            <person name="Imamovic A."/>
            <person name="Ireland A."/>
            <person name="Larimer J."/>
            <person name="McCowan C."/>
            <person name="Murphy C."/>
            <person name="Pearson M."/>
            <person name="Poon T.W."/>
            <person name="Priest M."/>
            <person name="Roberts A."/>
            <person name="Saif S."/>
            <person name="Shea T."/>
            <person name="Sisk P."/>
            <person name="Sykes S."/>
            <person name="Wortman J."/>
            <person name="Nusbaum C."/>
            <person name="Birren B."/>
        </authorList>
    </citation>
    <scope>NUCLEOTIDE SEQUENCE [LARGE SCALE GENOMIC DNA]</scope>
    <source>
        <strain evidence="16">FAR1</strain>
    </source>
</reference>
<dbReference type="InterPro" id="IPR024687">
    <property type="entry name" value="MMS19_C"/>
</dbReference>
<dbReference type="STRING" id="69004.A0A182QYF7"/>
<dbReference type="PANTHER" id="PTHR12891">
    <property type="entry name" value="DNA REPAIR/TRANSCRIPTION PROTEIN MET18/MMS19"/>
    <property type="match status" value="1"/>
</dbReference>
<dbReference type="GO" id="GO:0006281">
    <property type="term" value="P:DNA repair"/>
    <property type="evidence" value="ECO:0007669"/>
    <property type="project" value="UniProtKB-UniRule"/>
</dbReference>
<feature type="transmembrane region" description="Helical" evidence="12">
    <location>
        <begin position="182"/>
        <end position="203"/>
    </location>
</feature>
<evidence type="ECO:0000313" key="15">
    <source>
        <dbReference type="EnsemblMetazoa" id="AFAF019398-PA"/>
    </source>
</evidence>
<evidence type="ECO:0000256" key="7">
    <source>
        <dbReference type="ARBA" id="ARBA00022737"/>
    </source>
</evidence>
<reference evidence="15" key="2">
    <citation type="submission" date="2020-05" db="UniProtKB">
        <authorList>
            <consortium name="EnsemblMetazoa"/>
        </authorList>
    </citation>
    <scope>IDENTIFICATION</scope>
    <source>
        <strain evidence="15">FAR1</strain>
    </source>
</reference>
<dbReference type="InterPro" id="IPR037185">
    <property type="entry name" value="EmrE-like"/>
</dbReference>
<dbReference type="GO" id="GO:0005634">
    <property type="term" value="C:nucleus"/>
    <property type="evidence" value="ECO:0007669"/>
    <property type="project" value="UniProtKB-SubCell"/>
</dbReference>
<dbReference type="Pfam" id="PF04142">
    <property type="entry name" value="Nuc_sug_transp"/>
    <property type="match status" value="1"/>
</dbReference>
<comment type="subunit">
    <text evidence="11">Component of the CIA complex.</text>
</comment>
<feature type="transmembrane region" description="Helical" evidence="12">
    <location>
        <begin position="46"/>
        <end position="71"/>
    </location>
</feature>
<evidence type="ECO:0000256" key="10">
    <source>
        <dbReference type="ARBA" id="ARBA00023242"/>
    </source>
</evidence>
<evidence type="ECO:0000256" key="9">
    <source>
        <dbReference type="ARBA" id="ARBA00023136"/>
    </source>
</evidence>
<evidence type="ECO:0000256" key="8">
    <source>
        <dbReference type="ARBA" id="ARBA00022989"/>
    </source>
</evidence>
<dbReference type="SUPFAM" id="SSF48371">
    <property type="entry name" value="ARM repeat"/>
    <property type="match status" value="2"/>
</dbReference>
<dbReference type="SUPFAM" id="SSF103481">
    <property type="entry name" value="Multidrug resistance efflux transporter EmrE"/>
    <property type="match status" value="1"/>
</dbReference>
<evidence type="ECO:0000256" key="11">
    <source>
        <dbReference type="RuleBase" id="RU367072"/>
    </source>
</evidence>